<protein>
    <submittedName>
        <fullName evidence="11">Cloroperoxidase</fullName>
    </submittedName>
</protein>
<keyword evidence="4" id="KW-0479">Metal-binding</keyword>
<feature type="domain" description="Heme haloperoxidase family profile" evidence="10">
    <location>
        <begin position="23"/>
        <end position="228"/>
    </location>
</feature>
<comment type="cofactor">
    <cofactor evidence="1">
        <name>heme b</name>
        <dbReference type="ChEBI" id="CHEBI:60344"/>
    </cofactor>
</comment>
<evidence type="ECO:0000256" key="9">
    <source>
        <dbReference type="SAM" id="SignalP"/>
    </source>
</evidence>
<dbReference type="GeneID" id="92040646"/>
<keyword evidence="6" id="KW-0408">Iron</keyword>
<evidence type="ECO:0000256" key="5">
    <source>
        <dbReference type="ARBA" id="ARBA00023002"/>
    </source>
</evidence>
<keyword evidence="12" id="KW-1185">Reference proteome</keyword>
<dbReference type="SUPFAM" id="SSF47571">
    <property type="entry name" value="Cloroperoxidase"/>
    <property type="match status" value="1"/>
</dbReference>
<dbReference type="Gene3D" id="1.10.489.10">
    <property type="entry name" value="Chloroperoxidase-like"/>
    <property type="match status" value="1"/>
</dbReference>
<dbReference type="EMBL" id="JAQQWN010000004">
    <property type="protein sequence ID" value="KAK8088310.1"/>
    <property type="molecule type" value="Genomic_DNA"/>
</dbReference>
<evidence type="ECO:0000256" key="2">
    <source>
        <dbReference type="ARBA" id="ARBA00022559"/>
    </source>
</evidence>
<keyword evidence="2" id="KW-0575">Peroxidase</keyword>
<evidence type="ECO:0000256" key="1">
    <source>
        <dbReference type="ARBA" id="ARBA00001970"/>
    </source>
</evidence>
<keyword evidence="9" id="KW-0732">Signal</keyword>
<comment type="caution">
    <text evidence="11">The sequence shown here is derived from an EMBL/GenBank/DDBJ whole genome shotgun (WGS) entry which is preliminary data.</text>
</comment>
<evidence type="ECO:0000313" key="12">
    <source>
        <dbReference type="Proteomes" id="UP001433268"/>
    </source>
</evidence>
<name>A0ABR1WYS2_9PEZI</name>
<dbReference type="Pfam" id="PF01328">
    <property type="entry name" value="Peroxidase_2"/>
    <property type="match status" value="1"/>
</dbReference>
<gene>
    <name evidence="11" type="ORF">PG997_003271</name>
</gene>
<proteinExistence type="inferred from homology"/>
<dbReference type="PROSITE" id="PS51405">
    <property type="entry name" value="HEME_HALOPEROXIDASE"/>
    <property type="match status" value="1"/>
</dbReference>
<evidence type="ECO:0000313" key="11">
    <source>
        <dbReference type="EMBL" id="KAK8088310.1"/>
    </source>
</evidence>
<dbReference type="InterPro" id="IPR036851">
    <property type="entry name" value="Chloroperoxidase-like_sf"/>
</dbReference>
<reference evidence="11 12" key="1">
    <citation type="submission" date="2023-01" db="EMBL/GenBank/DDBJ databases">
        <title>Analysis of 21 Apiospora genomes using comparative genomics revels a genus with tremendous synthesis potential of carbohydrate active enzymes and secondary metabolites.</title>
        <authorList>
            <person name="Sorensen T."/>
        </authorList>
    </citation>
    <scope>NUCLEOTIDE SEQUENCE [LARGE SCALE GENOMIC DNA]</scope>
    <source>
        <strain evidence="11 12">CBS 114990</strain>
    </source>
</reference>
<evidence type="ECO:0000256" key="3">
    <source>
        <dbReference type="ARBA" id="ARBA00022617"/>
    </source>
</evidence>
<accession>A0ABR1WYS2</accession>
<feature type="region of interest" description="Disordered" evidence="8">
    <location>
        <begin position="235"/>
        <end position="265"/>
    </location>
</feature>
<keyword evidence="5" id="KW-0560">Oxidoreductase</keyword>
<dbReference type="Proteomes" id="UP001433268">
    <property type="component" value="Unassembled WGS sequence"/>
</dbReference>
<evidence type="ECO:0000256" key="4">
    <source>
        <dbReference type="ARBA" id="ARBA00022723"/>
    </source>
</evidence>
<dbReference type="RefSeq" id="XP_066671204.1">
    <property type="nucleotide sequence ID" value="XM_066807586.1"/>
</dbReference>
<keyword evidence="3" id="KW-0349">Heme</keyword>
<dbReference type="PANTHER" id="PTHR33577">
    <property type="entry name" value="STERIGMATOCYSTIN BIOSYNTHESIS PEROXIDASE STCC-RELATED"/>
    <property type="match status" value="1"/>
</dbReference>
<evidence type="ECO:0000256" key="8">
    <source>
        <dbReference type="SAM" id="MobiDB-lite"/>
    </source>
</evidence>
<organism evidence="11 12">
    <name type="scientific">Apiospora hydei</name>
    <dbReference type="NCBI Taxonomy" id="1337664"/>
    <lineage>
        <taxon>Eukaryota</taxon>
        <taxon>Fungi</taxon>
        <taxon>Dikarya</taxon>
        <taxon>Ascomycota</taxon>
        <taxon>Pezizomycotina</taxon>
        <taxon>Sordariomycetes</taxon>
        <taxon>Xylariomycetidae</taxon>
        <taxon>Amphisphaeriales</taxon>
        <taxon>Apiosporaceae</taxon>
        <taxon>Apiospora</taxon>
    </lineage>
</organism>
<feature type="signal peptide" evidence="9">
    <location>
        <begin position="1"/>
        <end position="20"/>
    </location>
</feature>
<feature type="chain" id="PRO_5045672974" evidence="9">
    <location>
        <begin position="21"/>
        <end position="265"/>
    </location>
</feature>
<dbReference type="InterPro" id="IPR000028">
    <property type="entry name" value="Chloroperoxidase"/>
</dbReference>
<sequence>MKTSLLAISAAVVAITPAQANTPGNEWSPPAPSDARGPCPGLNTLANHGFLPRDGRDIDAATLSRALATSLNADPRLAGAFFASAITTNPASNATTFSLSDLTRHNILEHDGSLSRQDAHFARADLLDPSIFAETLSHFPDPVIDLAQAARARQARIDASSRTNPEFALSDVLRNNSFLETAIYLIAFGDREAATIPKETFVYFFENERFPPGWERAEKAITLDELTQMAGRVAKATTTGPASPVDAESLVAGHSDNSWQDRDDL</sequence>
<evidence type="ECO:0000256" key="6">
    <source>
        <dbReference type="ARBA" id="ARBA00023004"/>
    </source>
</evidence>
<comment type="similarity">
    <text evidence="7">Belongs to the chloroperoxidase family.</text>
</comment>
<evidence type="ECO:0000259" key="10">
    <source>
        <dbReference type="PROSITE" id="PS51405"/>
    </source>
</evidence>
<evidence type="ECO:0000256" key="7">
    <source>
        <dbReference type="ARBA" id="ARBA00025795"/>
    </source>
</evidence>
<dbReference type="PANTHER" id="PTHR33577:SF9">
    <property type="entry name" value="PEROXIDASE STCC"/>
    <property type="match status" value="1"/>
</dbReference>